<organism evidence="8 9">
    <name type="scientific">Antarcticimicrobium sediminis</name>
    <dbReference type="NCBI Taxonomy" id="2546227"/>
    <lineage>
        <taxon>Bacteria</taxon>
        <taxon>Pseudomonadati</taxon>
        <taxon>Pseudomonadota</taxon>
        <taxon>Alphaproteobacteria</taxon>
        <taxon>Rhodobacterales</taxon>
        <taxon>Paracoccaceae</taxon>
        <taxon>Antarcticimicrobium</taxon>
    </lineage>
</organism>
<dbReference type="RefSeq" id="WP_132828414.1">
    <property type="nucleotide sequence ID" value="NZ_SMFP01000004.1"/>
</dbReference>
<gene>
    <name evidence="6 8" type="primary">phnN</name>
    <name evidence="8" type="ORF">E1B25_08650</name>
</gene>
<comment type="pathway">
    <text evidence="2 6">Metabolic intermediate biosynthesis; 5-phospho-alpha-D-ribose 1-diphosphate biosynthesis; 5-phospho-alpha-D-ribose 1-diphosphate from D-ribose 5-phosphate (route II): step 3/3.</text>
</comment>
<dbReference type="GO" id="GO:0033863">
    <property type="term" value="F:ribose 1,5-bisphosphate phosphokinase activity"/>
    <property type="evidence" value="ECO:0007669"/>
    <property type="project" value="UniProtKB-UniRule"/>
</dbReference>
<comment type="catalytic activity">
    <reaction evidence="1 6">
        <text>alpha-D-ribose 1,5-bisphosphate + ATP = 5-phospho-alpha-D-ribose 1-diphosphate + ADP</text>
        <dbReference type="Rhea" id="RHEA:20109"/>
        <dbReference type="ChEBI" id="CHEBI:30616"/>
        <dbReference type="ChEBI" id="CHEBI:58017"/>
        <dbReference type="ChEBI" id="CHEBI:68688"/>
        <dbReference type="ChEBI" id="CHEBI:456216"/>
        <dbReference type="EC" id="2.7.4.23"/>
    </reaction>
</comment>
<evidence type="ECO:0000313" key="8">
    <source>
        <dbReference type="EMBL" id="TDE39065.1"/>
    </source>
</evidence>
<dbReference type="NCBIfam" id="TIGR02322">
    <property type="entry name" value="phosphon_PhnN"/>
    <property type="match status" value="1"/>
</dbReference>
<dbReference type="EC" id="2.7.4.23" evidence="6"/>
<keyword evidence="3 6" id="KW-0808">Transferase</keyword>
<accession>A0A4R5EVT5</accession>
<dbReference type="SMART" id="SM00072">
    <property type="entry name" value="GuKc"/>
    <property type="match status" value="1"/>
</dbReference>
<comment type="function">
    <text evidence="6">Catalyzes the phosphorylation of ribose 1,5-bisphosphate to 5-phospho-D-ribosyl alpha-1-diphosphate (PRPP).</text>
</comment>
<protein>
    <recommendedName>
        <fullName evidence="6">Ribose 1,5-bisphosphate phosphokinase PhnN</fullName>
        <ecNumber evidence="6">2.7.4.23</ecNumber>
    </recommendedName>
    <alternativeName>
        <fullName evidence="6">Ribose 1,5-bisphosphokinase</fullName>
    </alternativeName>
</protein>
<dbReference type="EMBL" id="SMFP01000004">
    <property type="protein sequence ID" value="TDE39065.1"/>
    <property type="molecule type" value="Genomic_DNA"/>
</dbReference>
<dbReference type="GO" id="GO:0005524">
    <property type="term" value="F:ATP binding"/>
    <property type="evidence" value="ECO:0007669"/>
    <property type="project" value="UniProtKB-KW"/>
</dbReference>
<dbReference type="SUPFAM" id="SSF52540">
    <property type="entry name" value="P-loop containing nucleoside triphosphate hydrolases"/>
    <property type="match status" value="1"/>
</dbReference>
<sequence length="186" mass="19696">MSEGPIKAPVIAVVGPSGVGKDSVMAALAARDPRLRLQRRVITRPEEAGGEVFTGVTPETFARMAAAGAFALHWQAHGLSYGIPVEIYDLRRGARAVLVNLSRAVLGVAQGLFGDLIVLSLTADSDVLADRLAGRGREDAGDRARRLQRASAPLPEGLRRVIEVDNSGPLATTVETVLTRLQPESV</sequence>
<evidence type="ECO:0000259" key="7">
    <source>
        <dbReference type="SMART" id="SM00072"/>
    </source>
</evidence>
<dbReference type="Gene3D" id="3.40.50.300">
    <property type="entry name" value="P-loop containing nucleotide triphosphate hydrolases"/>
    <property type="match status" value="1"/>
</dbReference>
<dbReference type="InterPro" id="IPR012699">
    <property type="entry name" value="PhnN"/>
</dbReference>
<evidence type="ECO:0000256" key="1">
    <source>
        <dbReference type="ARBA" id="ARBA00000373"/>
    </source>
</evidence>
<dbReference type="OrthoDB" id="341217at2"/>
<dbReference type="UniPathway" id="UPA00087">
    <property type="reaction ID" value="UER00175"/>
</dbReference>
<comment type="caution">
    <text evidence="8">The sequence shown here is derived from an EMBL/GenBank/DDBJ whole genome shotgun (WGS) entry which is preliminary data.</text>
</comment>
<keyword evidence="8" id="KW-0418">Kinase</keyword>
<feature type="domain" description="Guanylate kinase/L-type calcium channel beta subunit" evidence="7">
    <location>
        <begin position="7"/>
        <end position="185"/>
    </location>
</feature>
<reference evidence="8 9" key="1">
    <citation type="submission" date="2019-03" db="EMBL/GenBank/DDBJ databases">
        <authorList>
            <person name="Zhang S."/>
        </authorList>
    </citation>
    <scope>NUCLEOTIDE SEQUENCE [LARGE SCALE GENOMIC DNA]</scope>
    <source>
        <strain evidence="8 9">S4J41</strain>
    </source>
</reference>
<evidence type="ECO:0000256" key="6">
    <source>
        <dbReference type="HAMAP-Rule" id="MF_00836"/>
    </source>
</evidence>
<keyword evidence="9" id="KW-1185">Reference proteome</keyword>
<dbReference type="InterPro" id="IPR027417">
    <property type="entry name" value="P-loop_NTPase"/>
</dbReference>
<proteinExistence type="inferred from homology"/>
<evidence type="ECO:0000256" key="4">
    <source>
        <dbReference type="ARBA" id="ARBA00022741"/>
    </source>
</evidence>
<dbReference type="InterPro" id="IPR008145">
    <property type="entry name" value="GK/Ca_channel_bsu"/>
</dbReference>
<comment type="similarity">
    <text evidence="6">Belongs to the ribose 1,5-bisphosphokinase family.</text>
</comment>
<evidence type="ECO:0000313" key="9">
    <source>
        <dbReference type="Proteomes" id="UP000294662"/>
    </source>
</evidence>
<dbReference type="GO" id="GO:0006015">
    <property type="term" value="P:5-phosphoribose 1-diphosphate biosynthetic process"/>
    <property type="evidence" value="ECO:0007669"/>
    <property type="project" value="UniProtKB-UniRule"/>
</dbReference>
<dbReference type="Proteomes" id="UP000294662">
    <property type="component" value="Unassembled WGS sequence"/>
</dbReference>
<evidence type="ECO:0000256" key="3">
    <source>
        <dbReference type="ARBA" id="ARBA00022679"/>
    </source>
</evidence>
<dbReference type="HAMAP" id="MF_00836">
    <property type="entry name" value="PhnN"/>
    <property type="match status" value="1"/>
</dbReference>
<feature type="binding site" evidence="6">
    <location>
        <begin position="15"/>
        <end position="22"/>
    </location>
    <ligand>
        <name>ATP</name>
        <dbReference type="ChEBI" id="CHEBI:30616"/>
    </ligand>
</feature>
<dbReference type="GO" id="GO:0019634">
    <property type="term" value="P:organic phosphonate metabolic process"/>
    <property type="evidence" value="ECO:0007669"/>
    <property type="project" value="UniProtKB-UniRule"/>
</dbReference>
<keyword evidence="5 6" id="KW-0067">ATP-binding</keyword>
<dbReference type="AlphaFoldDB" id="A0A4R5EVT5"/>
<name>A0A4R5EVT5_9RHOB</name>
<evidence type="ECO:0000256" key="2">
    <source>
        <dbReference type="ARBA" id="ARBA00005069"/>
    </source>
</evidence>
<keyword evidence="4 6" id="KW-0547">Nucleotide-binding</keyword>
<evidence type="ECO:0000256" key="5">
    <source>
        <dbReference type="ARBA" id="ARBA00022840"/>
    </source>
</evidence>